<evidence type="ECO:0000256" key="3">
    <source>
        <dbReference type="RuleBase" id="RU003968"/>
    </source>
</evidence>
<dbReference type="PROSITE" id="PS00624">
    <property type="entry name" value="GMC_OXRED_2"/>
    <property type="match status" value="1"/>
</dbReference>
<accession>A0A395HKR7</accession>
<comment type="cofactor">
    <cofactor evidence="2">
        <name>FAD</name>
        <dbReference type="ChEBI" id="CHEBI:57692"/>
    </cofactor>
</comment>
<name>A0A395HKR7_ASPHC</name>
<dbReference type="Proteomes" id="UP000248961">
    <property type="component" value="Unassembled WGS sequence"/>
</dbReference>
<dbReference type="RefSeq" id="XP_025547494.1">
    <property type="nucleotide sequence ID" value="XM_025699370.1"/>
</dbReference>
<evidence type="ECO:0000313" key="7">
    <source>
        <dbReference type="Proteomes" id="UP000248961"/>
    </source>
</evidence>
<sequence>MATAYDFIVVGGGTAGLVVASRLSEDPSISVLVLEAGADMTADPRVNIPIFYAALLGSEADWQFQSSPQPGLNGRVLGLNQGKALGGSSSLNAHVFVPPFRGAVDAWEELGNPGWNWTMLKDYFSKAYNSPTVAQDAKENLAIEDWPGLNEAKGPIQTSFGNETHPIRRQWAELFRSSGQYNDGDPFIHSSVGSFSCLASIDSDGKRSNSASAYYKPAELRPNLHVLTNSFVERVLFDESKPPRAIGVQYSLDGVSKTVQAKSEVILAAGALQSPKILQLSGVGRAELLEQHGIDIVMDLPGVGQNLQDHMISYTAFQAKPELETKDALVRQEPEAIGQAMQEYAATQSGPLASLGVHTYAYLPLPEPDRSALQALFTNDAPENSQHRATQAYYDIAKTAVLDPKQPSAAYMSALGQTNYSKDLRDGTIPAASPGKFVTLGVMLSQPLSRGSVQITCNDPEKPPIIDPGYLSNPLDLEVMARHLLRIKKLAESPQLGELLEQPLKFRDPDADFQGDLDAAKKYARDNLVSMWHFAGTCSMLPREKDGVVDSHLRVYGIEGLRVVDASAIPLVSTANLQATVYAFAERAADLIKQDRKKRVN</sequence>
<dbReference type="InterPro" id="IPR036188">
    <property type="entry name" value="FAD/NAD-bd_sf"/>
</dbReference>
<dbReference type="GO" id="GO:0016614">
    <property type="term" value="F:oxidoreductase activity, acting on CH-OH group of donors"/>
    <property type="evidence" value="ECO:0007669"/>
    <property type="project" value="InterPro"/>
</dbReference>
<keyword evidence="7" id="KW-1185">Reference proteome</keyword>
<dbReference type="Pfam" id="PF00732">
    <property type="entry name" value="GMC_oxred_N"/>
    <property type="match status" value="1"/>
</dbReference>
<keyword evidence="2 3" id="KW-0274">FAD</keyword>
<keyword evidence="3" id="KW-0285">Flavoprotein</keyword>
<dbReference type="VEuPathDB" id="FungiDB:BO97DRAFT_461569"/>
<dbReference type="AlphaFoldDB" id="A0A395HKR7"/>
<comment type="similarity">
    <text evidence="1 3">Belongs to the GMC oxidoreductase family.</text>
</comment>
<evidence type="ECO:0000256" key="1">
    <source>
        <dbReference type="ARBA" id="ARBA00010790"/>
    </source>
</evidence>
<dbReference type="InterPro" id="IPR000172">
    <property type="entry name" value="GMC_OxRdtase_N"/>
</dbReference>
<gene>
    <name evidence="6" type="ORF">BO97DRAFT_461569</name>
</gene>
<dbReference type="PIRSF" id="PIRSF000137">
    <property type="entry name" value="Alcohol_oxidase"/>
    <property type="match status" value="1"/>
</dbReference>
<feature type="binding site" evidence="2">
    <location>
        <begin position="92"/>
        <end position="95"/>
    </location>
    <ligand>
        <name>FAD</name>
        <dbReference type="ChEBI" id="CHEBI:57692"/>
    </ligand>
</feature>
<evidence type="ECO:0000256" key="2">
    <source>
        <dbReference type="PIRSR" id="PIRSR000137-2"/>
    </source>
</evidence>
<dbReference type="Pfam" id="PF05199">
    <property type="entry name" value="GMC_oxred_C"/>
    <property type="match status" value="1"/>
</dbReference>
<dbReference type="OrthoDB" id="269227at2759"/>
<feature type="domain" description="Glucose-methanol-choline oxidoreductase N-terminal" evidence="4">
    <location>
        <begin position="82"/>
        <end position="105"/>
    </location>
</feature>
<dbReference type="Gene3D" id="3.30.560.10">
    <property type="entry name" value="Glucose Oxidase, domain 3"/>
    <property type="match status" value="1"/>
</dbReference>
<dbReference type="Gene3D" id="3.50.50.60">
    <property type="entry name" value="FAD/NAD(P)-binding domain"/>
    <property type="match status" value="1"/>
</dbReference>
<dbReference type="PANTHER" id="PTHR11552:SF210">
    <property type="entry name" value="GLUCOSE-METHANOL-CHOLINE OXIDOREDUCTASE N-TERMINAL DOMAIN-CONTAINING PROTEIN-RELATED"/>
    <property type="match status" value="1"/>
</dbReference>
<dbReference type="SUPFAM" id="SSF54373">
    <property type="entry name" value="FAD-linked reductases, C-terminal domain"/>
    <property type="match status" value="1"/>
</dbReference>
<evidence type="ECO:0000259" key="5">
    <source>
        <dbReference type="PROSITE" id="PS00624"/>
    </source>
</evidence>
<protein>
    <submittedName>
        <fullName evidence="6">Aryl-alcohol dehydrogenase</fullName>
    </submittedName>
</protein>
<dbReference type="EMBL" id="KZ824316">
    <property type="protein sequence ID" value="RAL08340.1"/>
    <property type="molecule type" value="Genomic_DNA"/>
</dbReference>
<dbReference type="SUPFAM" id="SSF51905">
    <property type="entry name" value="FAD/NAD(P)-binding domain"/>
    <property type="match status" value="1"/>
</dbReference>
<evidence type="ECO:0000259" key="4">
    <source>
        <dbReference type="PROSITE" id="PS00623"/>
    </source>
</evidence>
<reference evidence="6 7" key="1">
    <citation type="submission" date="2018-02" db="EMBL/GenBank/DDBJ databases">
        <title>The genomes of Aspergillus section Nigri reveals drivers in fungal speciation.</title>
        <authorList>
            <consortium name="DOE Joint Genome Institute"/>
            <person name="Vesth T.C."/>
            <person name="Nybo J."/>
            <person name="Theobald S."/>
            <person name="Brandl J."/>
            <person name="Frisvad J.C."/>
            <person name="Nielsen K.F."/>
            <person name="Lyhne E.K."/>
            <person name="Kogle M.E."/>
            <person name="Kuo A."/>
            <person name="Riley R."/>
            <person name="Clum A."/>
            <person name="Nolan M."/>
            <person name="Lipzen A."/>
            <person name="Salamov A."/>
            <person name="Henrissat B."/>
            <person name="Wiebenga A."/>
            <person name="De vries R.P."/>
            <person name="Grigoriev I.V."/>
            <person name="Mortensen U.H."/>
            <person name="Andersen M.R."/>
            <person name="Baker S.E."/>
        </authorList>
    </citation>
    <scope>NUCLEOTIDE SEQUENCE [LARGE SCALE GENOMIC DNA]</scope>
    <source>
        <strain evidence="6 7">CBS 101889</strain>
    </source>
</reference>
<evidence type="ECO:0000313" key="6">
    <source>
        <dbReference type="EMBL" id="RAL08340.1"/>
    </source>
</evidence>
<feature type="binding site" evidence="2">
    <location>
        <begin position="532"/>
        <end position="533"/>
    </location>
    <ligand>
        <name>FAD</name>
        <dbReference type="ChEBI" id="CHEBI:57692"/>
    </ligand>
</feature>
<dbReference type="InterPro" id="IPR007867">
    <property type="entry name" value="GMC_OxRtase_C"/>
</dbReference>
<feature type="binding site" evidence="2">
    <location>
        <position position="232"/>
    </location>
    <ligand>
        <name>FAD</name>
        <dbReference type="ChEBI" id="CHEBI:57692"/>
    </ligand>
</feature>
<dbReference type="GeneID" id="37203659"/>
<dbReference type="GO" id="GO:0050660">
    <property type="term" value="F:flavin adenine dinucleotide binding"/>
    <property type="evidence" value="ECO:0007669"/>
    <property type="project" value="InterPro"/>
</dbReference>
<dbReference type="PANTHER" id="PTHR11552">
    <property type="entry name" value="GLUCOSE-METHANOL-CHOLINE GMC OXIDOREDUCTASE"/>
    <property type="match status" value="1"/>
</dbReference>
<dbReference type="InterPro" id="IPR012132">
    <property type="entry name" value="GMC_OxRdtase"/>
</dbReference>
<dbReference type="STRING" id="1450537.A0A395HKR7"/>
<organism evidence="6 7">
    <name type="scientific">Aspergillus homomorphus (strain CBS 101889)</name>
    <dbReference type="NCBI Taxonomy" id="1450537"/>
    <lineage>
        <taxon>Eukaryota</taxon>
        <taxon>Fungi</taxon>
        <taxon>Dikarya</taxon>
        <taxon>Ascomycota</taxon>
        <taxon>Pezizomycotina</taxon>
        <taxon>Eurotiomycetes</taxon>
        <taxon>Eurotiomycetidae</taxon>
        <taxon>Eurotiales</taxon>
        <taxon>Aspergillaceae</taxon>
        <taxon>Aspergillus</taxon>
        <taxon>Aspergillus subgen. Circumdati</taxon>
    </lineage>
</organism>
<proteinExistence type="inferred from homology"/>
<feature type="domain" description="Glucose-methanol-choline oxidoreductase N-terminal" evidence="5">
    <location>
        <begin position="270"/>
        <end position="284"/>
    </location>
</feature>
<dbReference type="PROSITE" id="PS00623">
    <property type="entry name" value="GMC_OXRED_1"/>
    <property type="match status" value="1"/>
</dbReference>